<organism evidence="1 2">
    <name type="scientific">Smallanthus sonchifolius</name>
    <dbReference type="NCBI Taxonomy" id="185202"/>
    <lineage>
        <taxon>Eukaryota</taxon>
        <taxon>Viridiplantae</taxon>
        <taxon>Streptophyta</taxon>
        <taxon>Embryophyta</taxon>
        <taxon>Tracheophyta</taxon>
        <taxon>Spermatophyta</taxon>
        <taxon>Magnoliopsida</taxon>
        <taxon>eudicotyledons</taxon>
        <taxon>Gunneridae</taxon>
        <taxon>Pentapetalae</taxon>
        <taxon>asterids</taxon>
        <taxon>campanulids</taxon>
        <taxon>Asterales</taxon>
        <taxon>Asteraceae</taxon>
        <taxon>Asteroideae</taxon>
        <taxon>Heliantheae alliance</taxon>
        <taxon>Millerieae</taxon>
        <taxon>Smallanthus</taxon>
    </lineage>
</organism>
<gene>
    <name evidence="1" type="ORF">L1987_33195</name>
</gene>
<proteinExistence type="predicted"/>
<reference evidence="1 2" key="2">
    <citation type="journal article" date="2022" name="Mol. Ecol. Resour.">
        <title>The genomes of chicory, endive, great burdock and yacon provide insights into Asteraceae paleo-polyploidization history and plant inulin production.</title>
        <authorList>
            <person name="Fan W."/>
            <person name="Wang S."/>
            <person name="Wang H."/>
            <person name="Wang A."/>
            <person name="Jiang F."/>
            <person name="Liu H."/>
            <person name="Zhao H."/>
            <person name="Xu D."/>
            <person name="Zhang Y."/>
        </authorList>
    </citation>
    <scope>NUCLEOTIDE SEQUENCE [LARGE SCALE GENOMIC DNA]</scope>
    <source>
        <strain evidence="2">cv. Yunnan</strain>
        <tissue evidence="1">Leaves</tissue>
    </source>
</reference>
<protein>
    <submittedName>
        <fullName evidence="1">Uncharacterized protein</fullName>
    </submittedName>
</protein>
<sequence length="344" mass="39164">MTFQLTTQKNNNQILTERLQKAEKENFHVEHMGMDQKILFGIIDKQIHKKVTKGIGYNSHPPPYSKSDRFADMPAPHVPTPFVCKLSADNYIKTSDSDSFASHAESDCVGSKDDCDESSSNGNVLNELKSDECNNMSVSKQDICEHVEKLYFDSMPSEHDSLRNDISKFKNALPFVPKSVNAMSCIANFKSAGVIVTDIPQEIMSNLEFFRLKEDQSVQERLVEERVASSSDVLTSQSSSSFCDNNNQDKPSCDKLCFSCGESNHVFKTCKLSTYQFKEENVQSFVPNSAECDSNVFSKSQHRRDLRRKMVKNAKNRLRRTWKIKNSDLFDENTSLKEDSDYDF</sequence>
<evidence type="ECO:0000313" key="2">
    <source>
        <dbReference type="Proteomes" id="UP001056120"/>
    </source>
</evidence>
<name>A0ACB9HS21_9ASTR</name>
<reference evidence="2" key="1">
    <citation type="journal article" date="2022" name="Mol. Ecol. Resour.">
        <title>The genomes of chicory, endive, great burdock and yacon provide insights into Asteraceae palaeo-polyploidization history and plant inulin production.</title>
        <authorList>
            <person name="Fan W."/>
            <person name="Wang S."/>
            <person name="Wang H."/>
            <person name="Wang A."/>
            <person name="Jiang F."/>
            <person name="Liu H."/>
            <person name="Zhao H."/>
            <person name="Xu D."/>
            <person name="Zhang Y."/>
        </authorList>
    </citation>
    <scope>NUCLEOTIDE SEQUENCE [LARGE SCALE GENOMIC DNA]</scope>
    <source>
        <strain evidence="2">cv. Yunnan</strain>
    </source>
</reference>
<keyword evidence="2" id="KW-1185">Reference proteome</keyword>
<accession>A0ACB9HS21</accession>
<evidence type="ECO:0000313" key="1">
    <source>
        <dbReference type="EMBL" id="KAI3797930.1"/>
    </source>
</evidence>
<comment type="caution">
    <text evidence="1">The sequence shown here is derived from an EMBL/GenBank/DDBJ whole genome shotgun (WGS) entry which is preliminary data.</text>
</comment>
<dbReference type="Proteomes" id="UP001056120">
    <property type="component" value="Linkage Group LG11"/>
</dbReference>
<dbReference type="EMBL" id="CM042028">
    <property type="protein sequence ID" value="KAI3797930.1"/>
    <property type="molecule type" value="Genomic_DNA"/>
</dbReference>